<gene>
    <name evidence="2" type="ORF">VM1G_11607</name>
</gene>
<evidence type="ECO:0000313" key="2">
    <source>
        <dbReference type="EMBL" id="KUI69276.1"/>
    </source>
</evidence>
<feature type="compositionally biased region" description="Basic and acidic residues" evidence="1">
    <location>
        <begin position="1"/>
        <end position="33"/>
    </location>
</feature>
<organism evidence="2 3">
    <name type="scientific">Cytospora mali</name>
    <name type="common">Apple Valsa canker fungus</name>
    <name type="synonym">Valsa mali</name>
    <dbReference type="NCBI Taxonomy" id="578113"/>
    <lineage>
        <taxon>Eukaryota</taxon>
        <taxon>Fungi</taxon>
        <taxon>Dikarya</taxon>
        <taxon>Ascomycota</taxon>
        <taxon>Pezizomycotina</taxon>
        <taxon>Sordariomycetes</taxon>
        <taxon>Sordariomycetidae</taxon>
        <taxon>Diaporthales</taxon>
        <taxon>Cytosporaceae</taxon>
        <taxon>Cytospora</taxon>
    </lineage>
</organism>
<evidence type="ECO:0000256" key="1">
    <source>
        <dbReference type="SAM" id="MobiDB-lite"/>
    </source>
</evidence>
<proteinExistence type="predicted"/>
<protein>
    <submittedName>
        <fullName evidence="2">Uncharacterized protein</fullName>
    </submittedName>
</protein>
<feature type="region of interest" description="Disordered" evidence="1">
    <location>
        <begin position="1"/>
        <end position="51"/>
    </location>
</feature>
<dbReference type="EMBL" id="CM003102">
    <property type="protein sequence ID" value="KUI69276.1"/>
    <property type="molecule type" value="Genomic_DNA"/>
</dbReference>
<keyword evidence="3" id="KW-1185">Reference proteome</keyword>
<reference evidence="2" key="1">
    <citation type="submission" date="2014-12" db="EMBL/GenBank/DDBJ databases">
        <title>Genome Sequence of Valsa Canker Pathogens Uncovers a Specific Adaption of Colonization on Woody Bark.</title>
        <authorList>
            <person name="Yin Z."/>
            <person name="Liu H."/>
            <person name="Gao X."/>
            <person name="Li Z."/>
            <person name="Song N."/>
            <person name="Ke X."/>
            <person name="Dai Q."/>
            <person name="Wu Y."/>
            <person name="Sun Y."/>
            <person name="Xu J.-R."/>
            <person name="Kang Z.K."/>
            <person name="Wang L."/>
            <person name="Huang L."/>
        </authorList>
    </citation>
    <scope>NUCLEOTIDE SEQUENCE [LARGE SCALE GENOMIC DNA]</scope>
    <source>
        <strain evidence="2">03-8</strain>
    </source>
</reference>
<evidence type="ECO:0000313" key="3">
    <source>
        <dbReference type="Proteomes" id="UP000078559"/>
    </source>
</evidence>
<sequence>MLHGSPHMDREDGSDDRQTPWGKRAEKLPEKASMKPQLPAHVPDLHDNGELHVQPLVYRV</sequence>
<dbReference type="Proteomes" id="UP000078559">
    <property type="component" value="Chromosome 5"/>
</dbReference>
<dbReference type="AlphaFoldDB" id="A0A194VYF6"/>
<accession>A0A194VYF6</accession>
<name>A0A194VYF6_CYTMA</name>